<dbReference type="SUPFAM" id="SSF53720">
    <property type="entry name" value="ALDH-like"/>
    <property type="match status" value="1"/>
</dbReference>
<evidence type="ECO:0000259" key="2">
    <source>
        <dbReference type="Pfam" id="PF00171"/>
    </source>
</evidence>
<dbReference type="Pfam" id="PF00171">
    <property type="entry name" value="Aldedh"/>
    <property type="match status" value="1"/>
</dbReference>
<evidence type="ECO:0000313" key="3">
    <source>
        <dbReference type="EMBL" id="AYF76920.1"/>
    </source>
</evidence>
<dbReference type="Gene3D" id="3.40.309.10">
    <property type="entry name" value="Aldehyde Dehydrogenase, Chain A, domain 2"/>
    <property type="match status" value="1"/>
</dbReference>
<dbReference type="InterPro" id="IPR016162">
    <property type="entry name" value="Ald_DH_N"/>
</dbReference>
<dbReference type="RefSeq" id="WP_120740897.1">
    <property type="nucleotide sequence ID" value="NZ_CP032568.1"/>
</dbReference>
<dbReference type="InterPro" id="IPR016160">
    <property type="entry name" value="Ald_DH_CS_CYS"/>
</dbReference>
<dbReference type="InterPro" id="IPR016163">
    <property type="entry name" value="Ald_DH_C"/>
</dbReference>
<dbReference type="InterPro" id="IPR016161">
    <property type="entry name" value="Ald_DH/histidinol_DH"/>
</dbReference>
<proteinExistence type="predicted"/>
<keyword evidence="4" id="KW-1185">Reference proteome</keyword>
<keyword evidence="1" id="KW-0560">Oxidoreductase</keyword>
<dbReference type="Proteomes" id="UP000267164">
    <property type="component" value="Chromosome"/>
</dbReference>
<dbReference type="GO" id="GO:0016620">
    <property type="term" value="F:oxidoreductase activity, acting on the aldehyde or oxo group of donors, NAD or NADP as acceptor"/>
    <property type="evidence" value="ECO:0007669"/>
    <property type="project" value="InterPro"/>
</dbReference>
<dbReference type="EMBL" id="CP032568">
    <property type="protein sequence ID" value="AYF76920.1"/>
    <property type="molecule type" value="Genomic_DNA"/>
</dbReference>
<evidence type="ECO:0000256" key="1">
    <source>
        <dbReference type="ARBA" id="ARBA00023002"/>
    </source>
</evidence>
<name>A0A386ZHQ4_9NOCA</name>
<feature type="domain" description="Aldehyde dehydrogenase" evidence="2">
    <location>
        <begin position="22"/>
        <end position="440"/>
    </location>
</feature>
<dbReference type="PANTHER" id="PTHR43353:SF5">
    <property type="entry name" value="SUCCINATE-SEMIALDEHYDE DEHYDROGENASE, MITOCHONDRIAL"/>
    <property type="match status" value="1"/>
</dbReference>
<sequence>MRTAQHSSSQVPDARKVRPPMLTVIAPADGRVVDTVATETPAAVRAIVERLRDNAALWHSLGVVGRIHWLTAFRNWLLDNRDALTTLLATETGKTLSEADAEFGLALDALDHYRAHGAEFLGGRHPQVALRPGAAMQLAVARPAGAVVGVIGPWTYPLALALYDALPALVAGSAVVVKPSSETPLTLRALAAGWSTTGAPAVFETVTGHDAGPAVLDCVDYVRFTGSVETGKVVALRAASRLIPCCLDLGGKSAAVVLSDADLDRAAASIALGGLANNGQSCNCVERIYVENSAYDAFLDRLVAEAAAFGPILGDEIGTGVMTSAAQVELVRDQVRDALLKGATLRCGGAGAAHAFEPTVLADVDPTMAVLTQQTLGPVLPVARVADAGEAFELARRSPAGPCLSVWTADTTAAARAVGRFAPVPVGVNDISVHVARPRPF</sequence>
<organism evidence="3 4">
    <name type="scientific">Nocardia yunnanensis</name>
    <dbReference type="NCBI Taxonomy" id="2382165"/>
    <lineage>
        <taxon>Bacteria</taxon>
        <taxon>Bacillati</taxon>
        <taxon>Actinomycetota</taxon>
        <taxon>Actinomycetes</taxon>
        <taxon>Mycobacteriales</taxon>
        <taxon>Nocardiaceae</taxon>
        <taxon>Nocardia</taxon>
    </lineage>
</organism>
<protein>
    <submittedName>
        <fullName evidence="3">Aldehyde dehydrogenase family protein</fullName>
    </submittedName>
</protein>
<dbReference type="InterPro" id="IPR015590">
    <property type="entry name" value="Aldehyde_DH_dom"/>
</dbReference>
<dbReference type="InterPro" id="IPR050740">
    <property type="entry name" value="Aldehyde_DH_Superfamily"/>
</dbReference>
<dbReference type="PROSITE" id="PS00070">
    <property type="entry name" value="ALDEHYDE_DEHYDR_CYS"/>
    <property type="match status" value="1"/>
</dbReference>
<dbReference type="Gene3D" id="3.40.605.10">
    <property type="entry name" value="Aldehyde Dehydrogenase, Chain A, domain 1"/>
    <property type="match status" value="1"/>
</dbReference>
<gene>
    <name evidence="3" type="ORF">D7D52_27435</name>
</gene>
<dbReference type="AlphaFoldDB" id="A0A386ZHQ4"/>
<dbReference type="PANTHER" id="PTHR43353">
    <property type="entry name" value="SUCCINATE-SEMIALDEHYDE DEHYDROGENASE, MITOCHONDRIAL"/>
    <property type="match status" value="1"/>
</dbReference>
<dbReference type="KEGG" id="nyu:D7D52_27435"/>
<dbReference type="OrthoDB" id="6882680at2"/>
<reference evidence="3 4" key="1">
    <citation type="submission" date="2018-09" db="EMBL/GenBank/DDBJ databases">
        <title>Nocardia yunnanensis sp. nov., an actinomycete isolated from a soil sample.</title>
        <authorList>
            <person name="Zhang J."/>
        </authorList>
    </citation>
    <scope>NUCLEOTIDE SEQUENCE [LARGE SCALE GENOMIC DNA]</scope>
    <source>
        <strain evidence="3 4">CFHS0054</strain>
    </source>
</reference>
<evidence type="ECO:0000313" key="4">
    <source>
        <dbReference type="Proteomes" id="UP000267164"/>
    </source>
</evidence>
<accession>A0A386ZHQ4</accession>